<organism evidence="9 10">
    <name type="scientific">SAR86 cluster bacterium</name>
    <dbReference type="NCBI Taxonomy" id="2030880"/>
    <lineage>
        <taxon>Bacteria</taxon>
        <taxon>Pseudomonadati</taxon>
        <taxon>Pseudomonadota</taxon>
        <taxon>Gammaproteobacteria</taxon>
        <taxon>SAR86 cluster</taxon>
    </lineage>
</organism>
<evidence type="ECO:0000256" key="2">
    <source>
        <dbReference type="ARBA" id="ARBA00022643"/>
    </source>
</evidence>
<proteinExistence type="inferred from homology"/>
<dbReference type="UniPathway" id="UPA00251">
    <property type="reaction ID" value="UER00324"/>
</dbReference>
<comment type="pathway">
    <text evidence="7">Porphyrin-containing compound metabolism; protoporphyrin-IX biosynthesis; protoporphyrin-IX from protoporphyrinogen-IX: step 1/1.</text>
</comment>
<keyword evidence="6 7" id="KW-0627">Porphyrin biosynthesis</keyword>
<comment type="subcellular location">
    <subcellularLocation>
        <location evidence="7">Cell membrane</location>
        <topology evidence="7">Peripheral membrane protein</topology>
    </subcellularLocation>
</comment>
<comment type="catalytic activity">
    <reaction evidence="7">
        <text>protoporphyrinogen IX + 3 a quinone = protoporphyrin IX + 3 a quinol</text>
        <dbReference type="Rhea" id="RHEA:65032"/>
        <dbReference type="ChEBI" id="CHEBI:24646"/>
        <dbReference type="ChEBI" id="CHEBI:57306"/>
        <dbReference type="ChEBI" id="CHEBI:57307"/>
        <dbReference type="ChEBI" id="CHEBI:132124"/>
        <dbReference type="EC" id="1.3.5.3"/>
    </reaction>
</comment>
<dbReference type="GO" id="GO:0070819">
    <property type="term" value="F:menaquinone-dependent protoporphyrinogen oxidase activity"/>
    <property type="evidence" value="ECO:0007669"/>
    <property type="project" value="UniProtKB-UniRule"/>
</dbReference>
<protein>
    <recommendedName>
        <fullName evidence="7">Protoporphyrinogen IX dehydrogenase [quinone]</fullName>
        <ecNumber evidence="7">1.3.5.3</ecNumber>
    </recommendedName>
    <alternativeName>
        <fullName evidence="7">Protoporphyrinogen IX dehydrogenase [menaquinone]</fullName>
    </alternativeName>
    <alternativeName>
        <fullName evidence="7">Protoporphyrinogen IX dehydrogenase [ubiquinone]</fullName>
    </alternativeName>
    <alternativeName>
        <fullName evidence="7">Protoporphyrinogen oxidase</fullName>
        <shortName evidence="7">PPO</shortName>
    </alternativeName>
</protein>
<keyword evidence="3 7" id="KW-0547">Nucleotide-binding</keyword>
<dbReference type="NCBIfam" id="NF008316">
    <property type="entry name" value="PRK11104.1"/>
    <property type="match status" value="1"/>
</dbReference>
<dbReference type="AlphaFoldDB" id="A0A520MT67"/>
<dbReference type="Proteomes" id="UP000315498">
    <property type="component" value="Unassembled WGS sequence"/>
</dbReference>
<evidence type="ECO:0000313" key="9">
    <source>
        <dbReference type="EMBL" id="RZO24413.1"/>
    </source>
</evidence>
<comment type="caution">
    <text evidence="9">The sequence shown here is derived from an EMBL/GenBank/DDBJ whole genome shotgun (WGS) entry which is preliminary data.</text>
</comment>
<comment type="catalytic activity">
    <reaction evidence="7">
        <text>protoporphyrinogen IX + 3 a menaquinone = protoporphyrin IX + 3 a menaquinol</text>
        <dbReference type="Rhea" id="RHEA:27409"/>
        <dbReference type="Rhea" id="RHEA-COMP:9537"/>
        <dbReference type="Rhea" id="RHEA-COMP:9539"/>
        <dbReference type="ChEBI" id="CHEBI:16374"/>
        <dbReference type="ChEBI" id="CHEBI:18151"/>
        <dbReference type="ChEBI" id="CHEBI:57306"/>
        <dbReference type="ChEBI" id="CHEBI:57307"/>
        <dbReference type="EC" id="1.3.5.3"/>
    </reaction>
</comment>
<dbReference type="EMBL" id="SHBG01000020">
    <property type="protein sequence ID" value="RZO24413.1"/>
    <property type="molecule type" value="Genomic_DNA"/>
</dbReference>
<dbReference type="GO" id="GO:0006782">
    <property type="term" value="P:protoporphyrinogen IX biosynthetic process"/>
    <property type="evidence" value="ECO:0007669"/>
    <property type="project" value="UniProtKB-UniRule"/>
</dbReference>
<comment type="catalytic activity">
    <reaction evidence="7">
        <text>protoporphyrinogen IX + 3 a ubiquinone = protoporphyrin IX + 3 a ubiquinol</text>
        <dbReference type="Rhea" id="RHEA:63936"/>
        <dbReference type="Rhea" id="RHEA-COMP:9565"/>
        <dbReference type="Rhea" id="RHEA-COMP:9566"/>
        <dbReference type="ChEBI" id="CHEBI:16389"/>
        <dbReference type="ChEBI" id="CHEBI:17976"/>
        <dbReference type="ChEBI" id="CHEBI:57306"/>
        <dbReference type="ChEBI" id="CHEBI:57307"/>
    </reaction>
</comment>
<sequence>MKKSLLTYSTVDGQTELICRKIAGYYNVEDIDILPISPSINLNNYKAVVIGASIRYGKYRNEIYDFIESNLDSLNKLDNAFFSVNVVARKPEKSTPKTNPYVIKFLNKIDWKPKIIGVFAGKIDYPKYKLIDKYAIKFIMWITKGPTDTSKTYEFTDWKAVEDFATNLDL</sequence>
<evidence type="ECO:0000256" key="5">
    <source>
        <dbReference type="ARBA" id="ARBA00023136"/>
    </source>
</evidence>
<dbReference type="GO" id="GO:0004729">
    <property type="term" value="F:oxygen-dependent protoporphyrinogen oxidase activity"/>
    <property type="evidence" value="ECO:0007669"/>
    <property type="project" value="InterPro"/>
</dbReference>
<evidence type="ECO:0000256" key="4">
    <source>
        <dbReference type="ARBA" id="ARBA00023002"/>
    </source>
</evidence>
<evidence type="ECO:0000256" key="6">
    <source>
        <dbReference type="ARBA" id="ARBA00023244"/>
    </source>
</evidence>
<keyword evidence="1 7" id="KW-0285">Flavoprotein</keyword>
<keyword evidence="7" id="KW-1003">Cell membrane</keyword>
<comment type="similarity">
    <text evidence="7">Belongs to the HemG family.</text>
</comment>
<feature type="domain" description="Flavodoxin" evidence="8">
    <location>
        <begin position="5"/>
        <end position="150"/>
    </location>
</feature>
<dbReference type="PANTHER" id="PTHR38030:SF2">
    <property type="entry name" value="PROTOPORPHYRINOGEN IX DEHYDROGENASE [QUINONE]"/>
    <property type="match status" value="1"/>
</dbReference>
<dbReference type="InterPro" id="IPR029039">
    <property type="entry name" value="Flavoprotein-like_sf"/>
</dbReference>
<dbReference type="GO" id="GO:0005886">
    <property type="term" value="C:plasma membrane"/>
    <property type="evidence" value="ECO:0007669"/>
    <property type="project" value="UniProtKB-SubCell"/>
</dbReference>
<dbReference type="SUPFAM" id="SSF52218">
    <property type="entry name" value="Flavoproteins"/>
    <property type="match status" value="1"/>
</dbReference>
<dbReference type="EC" id="1.3.5.3" evidence="7"/>
<keyword evidence="2 7" id="KW-0288">FMN</keyword>
<name>A0A520MT67_9GAMM</name>
<dbReference type="InterPro" id="IPR044264">
    <property type="entry name" value="HemG"/>
</dbReference>
<evidence type="ECO:0000256" key="7">
    <source>
        <dbReference type="HAMAP-Rule" id="MF_00853"/>
    </source>
</evidence>
<dbReference type="Pfam" id="PF12724">
    <property type="entry name" value="Flavodoxin_5"/>
    <property type="match status" value="1"/>
</dbReference>
<evidence type="ECO:0000259" key="8">
    <source>
        <dbReference type="Pfam" id="PF12724"/>
    </source>
</evidence>
<keyword evidence="5" id="KW-0472">Membrane</keyword>
<keyword evidence="4 7" id="KW-0560">Oxidoreductase</keyword>
<reference evidence="9 10" key="1">
    <citation type="submission" date="2019-02" db="EMBL/GenBank/DDBJ databases">
        <title>Prokaryotic population dynamics and viral predation in marine succession experiment using metagenomics: the confinement effect.</title>
        <authorList>
            <person name="Haro-Moreno J.M."/>
            <person name="Rodriguez-Valera F."/>
            <person name="Lopez-Perez M."/>
        </authorList>
    </citation>
    <scope>NUCLEOTIDE SEQUENCE [LARGE SCALE GENOMIC DNA]</scope>
    <source>
        <strain evidence="9">MED-G161</strain>
    </source>
</reference>
<gene>
    <name evidence="7" type="primary">hemG</name>
    <name evidence="9" type="ORF">EVA94_02710</name>
</gene>
<dbReference type="GO" id="GO:0010181">
    <property type="term" value="F:FMN binding"/>
    <property type="evidence" value="ECO:0007669"/>
    <property type="project" value="UniProtKB-UniRule"/>
</dbReference>
<accession>A0A520MT67</accession>
<dbReference type="InterPro" id="IPR026816">
    <property type="entry name" value="Flavodoxin_dom"/>
</dbReference>
<comment type="cofactor">
    <cofactor evidence="7">
        <name>FMN</name>
        <dbReference type="ChEBI" id="CHEBI:58210"/>
    </cofactor>
    <text evidence="7">Binds 1 FMN non-covalently per subunit.</text>
</comment>
<dbReference type="InterPro" id="IPR052200">
    <property type="entry name" value="Protoporphyrinogen_IX_DH"/>
</dbReference>
<evidence type="ECO:0000256" key="3">
    <source>
        <dbReference type="ARBA" id="ARBA00022741"/>
    </source>
</evidence>
<dbReference type="PANTHER" id="PTHR38030">
    <property type="entry name" value="PROTOPORPHYRINOGEN IX DEHYDROGENASE [MENAQUINONE]"/>
    <property type="match status" value="1"/>
</dbReference>
<evidence type="ECO:0000256" key="1">
    <source>
        <dbReference type="ARBA" id="ARBA00022630"/>
    </source>
</evidence>
<dbReference type="HAMAP" id="MF_00853">
    <property type="entry name" value="HemG"/>
    <property type="match status" value="1"/>
</dbReference>
<evidence type="ECO:0000313" key="10">
    <source>
        <dbReference type="Proteomes" id="UP000315498"/>
    </source>
</evidence>
<comment type="function">
    <text evidence="7">Catalyzes the 6-electron oxidation of protoporphyrinogen IX to form protoporphyrin IX; under anaerobic conditions uses menaquinone as an electron acceptor, under aerobic conditions uses ubiquinone as an electron acceptor.</text>
</comment>